<dbReference type="AlphaFoldDB" id="A0A382GIK8"/>
<name>A0A382GIK8_9ZZZZ</name>
<proteinExistence type="predicted"/>
<protein>
    <submittedName>
        <fullName evidence="1">Uncharacterized protein</fullName>
    </submittedName>
</protein>
<evidence type="ECO:0000313" key="1">
    <source>
        <dbReference type="EMBL" id="SVB74585.1"/>
    </source>
</evidence>
<reference evidence="1" key="1">
    <citation type="submission" date="2018-05" db="EMBL/GenBank/DDBJ databases">
        <authorList>
            <person name="Lanie J.A."/>
            <person name="Ng W.-L."/>
            <person name="Kazmierczak K.M."/>
            <person name="Andrzejewski T.M."/>
            <person name="Davidsen T.M."/>
            <person name="Wayne K.J."/>
            <person name="Tettelin H."/>
            <person name="Glass J.I."/>
            <person name="Rusch D."/>
            <person name="Podicherti R."/>
            <person name="Tsui H.-C.T."/>
            <person name="Winkler M.E."/>
        </authorList>
    </citation>
    <scope>NUCLEOTIDE SEQUENCE</scope>
</reference>
<sequence>MAFIDKLLNKFNKVKQAVNSLKGIQSKIQAINYTTAIDALGEEKDAAQDLLEARRNSLKASIGSKKTAETYAKQPPPVKGMEAIYPTFDELANYIVFKSRARRQRGAKTHPVHTNRQVALYVPDALISQSS</sequence>
<feature type="non-terminal residue" evidence="1">
    <location>
        <position position="131"/>
    </location>
</feature>
<gene>
    <name evidence="1" type="ORF">METZ01_LOCUS227439</name>
</gene>
<accession>A0A382GIK8</accession>
<organism evidence="1">
    <name type="scientific">marine metagenome</name>
    <dbReference type="NCBI Taxonomy" id="408172"/>
    <lineage>
        <taxon>unclassified sequences</taxon>
        <taxon>metagenomes</taxon>
        <taxon>ecological metagenomes</taxon>
    </lineage>
</organism>
<dbReference type="EMBL" id="UINC01055559">
    <property type="protein sequence ID" value="SVB74585.1"/>
    <property type="molecule type" value="Genomic_DNA"/>
</dbReference>